<feature type="signal peptide" evidence="2">
    <location>
        <begin position="1"/>
        <end position="22"/>
    </location>
</feature>
<reference evidence="3 4" key="1">
    <citation type="submission" date="2016-02" db="EMBL/GenBank/DDBJ databases">
        <title>Genome analysis of coral dinoflagellate symbionts highlights evolutionary adaptations to a symbiotic lifestyle.</title>
        <authorList>
            <person name="Aranda M."/>
            <person name="Li Y."/>
            <person name="Liew Y.J."/>
            <person name="Baumgarten S."/>
            <person name="Simakov O."/>
            <person name="Wilson M."/>
            <person name="Piel J."/>
            <person name="Ashoor H."/>
            <person name="Bougouffa S."/>
            <person name="Bajic V.B."/>
            <person name="Ryu T."/>
            <person name="Ravasi T."/>
            <person name="Bayer T."/>
            <person name="Micklem G."/>
            <person name="Kim H."/>
            <person name="Bhak J."/>
            <person name="Lajeunesse T.C."/>
            <person name="Voolstra C.R."/>
        </authorList>
    </citation>
    <scope>NUCLEOTIDE SEQUENCE [LARGE SCALE GENOMIC DNA]</scope>
    <source>
        <strain evidence="3 4">CCMP2467</strain>
    </source>
</reference>
<gene>
    <name evidence="3" type="ORF">AK812_SmicGene28967</name>
</gene>
<feature type="compositionally biased region" description="Low complexity" evidence="1">
    <location>
        <begin position="1031"/>
        <end position="1042"/>
    </location>
</feature>
<dbReference type="OrthoDB" id="436607at2759"/>
<feature type="compositionally biased region" description="Pro residues" evidence="1">
    <location>
        <begin position="861"/>
        <end position="872"/>
    </location>
</feature>
<evidence type="ECO:0000313" key="3">
    <source>
        <dbReference type="EMBL" id="OLP89568.1"/>
    </source>
</evidence>
<feature type="region of interest" description="Disordered" evidence="1">
    <location>
        <begin position="771"/>
        <end position="793"/>
    </location>
</feature>
<keyword evidence="2" id="KW-0732">Signal</keyword>
<protein>
    <submittedName>
        <fullName evidence="3">Uncharacterized protein</fullName>
    </submittedName>
</protein>
<name>A0A1Q9D321_SYMMI</name>
<feature type="region of interest" description="Disordered" evidence="1">
    <location>
        <begin position="986"/>
        <end position="1086"/>
    </location>
</feature>
<feature type="compositionally biased region" description="Basic residues" evidence="1">
    <location>
        <begin position="1012"/>
        <end position="1030"/>
    </location>
</feature>
<dbReference type="AlphaFoldDB" id="A0A1Q9D321"/>
<feature type="region of interest" description="Disordered" evidence="1">
    <location>
        <begin position="724"/>
        <end position="744"/>
    </location>
</feature>
<evidence type="ECO:0000313" key="4">
    <source>
        <dbReference type="Proteomes" id="UP000186817"/>
    </source>
</evidence>
<dbReference type="Proteomes" id="UP000186817">
    <property type="component" value="Unassembled WGS sequence"/>
</dbReference>
<accession>A0A1Q9D321</accession>
<feature type="compositionally biased region" description="Basic and acidic residues" evidence="1">
    <location>
        <begin position="825"/>
        <end position="834"/>
    </location>
</feature>
<evidence type="ECO:0000256" key="2">
    <source>
        <dbReference type="SAM" id="SignalP"/>
    </source>
</evidence>
<dbReference type="EMBL" id="LSRX01000753">
    <property type="protein sequence ID" value="OLP89568.1"/>
    <property type="molecule type" value="Genomic_DNA"/>
</dbReference>
<feature type="chain" id="PRO_5044005607" evidence="2">
    <location>
        <begin position="23"/>
        <end position="1086"/>
    </location>
</feature>
<feature type="compositionally biased region" description="Acidic residues" evidence="1">
    <location>
        <begin position="772"/>
        <end position="785"/>
    </location>
</feature>
<feature type="region of interest" description="Disordered" evidence="1">
    <location>
        <begin position="810"/>
        <end position="887"/>
    </location>
</feature>
<organism evidence="3 4">
    <name type="scientific">Symbiodinium microadriaticum</name>
    <name type="common">Dinoflagellate</name>
    <name type="synonym">Zooxanthella microadriatica</name>
    <dbReference type="NCBI Taxonomy" id="2951"/>
    <lineage>
        <taxon>Eukaryota</taxon>
        <taxon>Sar</taxon>
        <taxon>Alveolata</taxon>
        <taxon>Dinophyceae</taxon>
        <taxon>Suessiales</taxon>
        <taxon>Symbiodiniaceae</taxon>
        <taxon>Symbiodinium</taxon>
    </lineage>
</organism>
<proteinExistence type="predicted"/>
<keyword evidence="4" id="KW-1185">Reference proteome</keyword>
<comment type="caution">
    <text evidence="3">The sequence shown here is derived from an EMBL/GenBank/DDBJ whole genome shotgun (WGS) entry which is preliminary data.</text>
</comment>
<feature type="compositionally biased region" description="Low complexity" evidence="1">
    <location>
        <begin position="1067"/>
        <end position="1086"/>
    </location>
</feature>
<sequence>MTLMRGLYAMSCLALLLPYNTAHRKLPDQSGNVQHRVLPQLPWFVSRLQNHELLALLSRDRHRSVFTELNERQTVYIVKLLPDKQYDGALTNWDKESRLLWEYLQYPADGFTVHVAGCCKFAKPVSVATAQQRVTHFVWAPDVPVSFEGAQVFCVPVASNSRIFDFAELPRILGVDDRQMQQFISEPLCVSVPCAIAELIGCGAWSKLMLRASWATRKAGDQAGVAMERQEELLLQVATISEEETGELLQDFERGKSHILATMTNKLQNWKMLPWRLAALSDSDESRARSTAASCLSDFDAADQDPVLHHRLTWYWMKKHPSFRAQLESFVAGEPLSSLPELQRTVSEMAFIPVARASNLALIGNLLGVTRNQPLQSELEPEPSRAVDESIVVAAPVPPRLMFFRLLKVPMHRQKLVALPAAHARKLSKHDLCVTLHAGQSCPEADEETHLVSVEATAASAAQNSVAVLSLLKCELATVRNEMKVWLTRKAPRYIVSGVEHPALRDAEVALQKLVACRAFPRSENVLEVVASDVAMLEQLNILLQCRVVERMESTRNRSKWRFTSFGAAQLRAANELVHPEPVFQALADTSLEALEAGTCWQLFAALRSQGFHVRQRPQSKEAVRRLPPHTPDSVNRLWYVSGSSLQHLRKYMITLIHSDRLFREGVLQRVHHCQPVGYYTEVLQGLHTGSPLLALSDAREPMAPLQLDAESAPLLLDERGVPAPLELPAPSVMPPKKRVKRIHDRQDRAGEEPGLGLEPGPVVPALGSAVEAEDDDNRDDDDESSGLTSEPLSSQVLFLSDAEQSHDDVLSVALNSEYVPSPLEDPHEPHEVQADVGPEPGPDAELPSSSAASDAERPPPAESAPLPPPALDPGAGLARERAARHRDAQSFVWGPFRITWSRPDQRPPHGSWQATCPYHALNSKTGCKKAIGLRESTENEKLKCRDLLKLWCLQAPTHDRQRSHNRAQPRQLELLDDAVLEARLQALPEAPSRDALEDDDTLDAREAAPKAKAKARGKARSKGKAKAKSGAKAAAKAAAAADHAEPGSPSEVAASDPPDSSRDSGESSSSRSSSSSDSSSSSSGT</sequence>
<evidence type="ECO:0000256" key="1">
    <source>
        <dbReference type="SAM" id="MobiDB-lite"/>
    </source>
</evidence>